<evidence type="ECO:0000256" key="3">
    <source>
        <dbReference type="ARBA" id="ARBA00014376"/>
    </source>
</evidence>
<keyword evidence="8" id="KW-0969">Cilium</keyword>
<dbReference type="Pfam" id="PF00460">
    <property type="entry name" value="Flg_bb_rod"/>
    <property type="match status" value="1"/>
</dbReference>
<evidence type="ECO:0000256" key="1">
    <source>
        <dbReference type="ARBA" id="ARBA00004117"/>
    </source>
</evidence>
<comment type="subcellular location">
    <subcellularLocation>
        <location evidence="1 6">Bacterial flagellum basal body</location>
    </subcellularLocation>
</comment>
<sequence length="126" mass="14161">MPIQPLFGKTYAYLANSLDITQRQQVFISGNIANMDTPGYRAREIDFKNTLKNAMEGTGAMLTRTHERHLGGATDQLTYIMSSRDKGQIDIDIEMSKLAQNNLKHRMATEAVSRKFKKINAIIGGR</sequence>
<dbReference type="GO" id="GO:0071973">
    <property type="term" value="P:bacterial-type flagellum-dependent cell motility"/>
    <property type="evidence" value="ECO:0007669"/>
    <property type="project" value="InterPro"/>
</dbReference>
<comment type="similarity">
    <text evidence="2 6">Belongs to the flagella basal body rod proteins family.</text>
</comment>
<keyword evidence="4 6" id="KW-0975">Bacterial flagellum</keyword>
<evidence type="ECO:0000256" key="2">
    <source>
        <dbReference type="ARBA" id="ARBA00009677"/>
    </source>
</evidence>
<dbReference type="InterPro" id="IPR001444">
    <property type="entry name" value="Flag_bb_rod_N"/>
</dbReference>
<keyword evidence="8" id="KW-0282">Flagellum</keyword>
<evidence type="ECO:0000313" key="8">
    <source>
        <dbReference type="EMBL" id="ETR74179.1"/>
    </source>
</evidence>
<dbReference type="GO" id="GO:0030694">
    <property type="term" value="C:bacterial-type flagellum basal body, rod"/>
    <property type="evidence" value="ECO:0007669"/>
    <property type="project" value="InterPro"/>
</dbReference>
<dbReference type="InterPro" id="IPR006300">
    <property type="entry name" value="FlgB"/>
</dbReference>
<protein>
    <recommendedName>
        <fullName evidence="3 6">Flagellar basal body rod protein FlgB</fullName>
    </recommendedName>
</protein>
<evidence type="ECO:0000313" key="9">
    <source>
        <dbReference type="Proteomes" id="UP000189670"/>
    </source>
</evidence>
<evidence type="ECO:0000256" key="5">
    <source>
        <dbReference type="ARBA" id="ARBA00024934"/>
    </source>
</evidence>
<comment type="function">
    <text evidence="5 6">Structural component of flagellum, the bacterial motility apparatus. Part of the rod structure of flagellar basal body.</text>
</comment>
<comment type="caution">
    <text evidence="8">The sequence shown here is derived from an EMBL/GenBank/DDBJ whole genome shotgun (WGS) entry which is preliminary data.</text>
</comment>
<feature type="domain" description="Flagellar basal body rod protein N-terminal" evidence="7">
    <location>
        <begin position="21"/>
        <end position="41"/>
    </location>
</feature>
<comment type="subunit">
    <text evidence="6">The basal body constitutes a major portion of the flagellar organelle and consists of a number of rings mounted on a central rod.</text>
</comment>
<accession>A0A1V1PH01</accession>
<evidence type="ECO:0000256" key="4">
    <source>
        <dbReference type="ARBA" id="ARBA00023143"/>
    </source>
</evidence>
<evidence type="ECO:0000259" key="7">
    <source>
        <dbReference type="Pfam" id="PF00460"/>
    </source>
</evidence>
<gene>
    <name evidence="8" type="primary">flgB</name>
    <name evidence="8" type="ORF">OMM_06474</name>
</gene>
<dbReference type="Proteomes" id="UP000189670">
    <property type="component" value="Unassembled WGS sequence"/>
</dbReference>
<dbReference type="AlphaFoldDB" id="A0A1V1PH01"/>
<dbReference type="PIRSF" id="PIRSF002889">
    <property type="entry name" value="Rod_FlgB"/>
    <property type="match status" value="1"/>
</dbReference>
<keyword evidence="8" id="KW-0966">Cell projection</keyword>
<reference evidence="9" key="1">
    <citation type="submission" date="2012-11" db="EMBL/GenBank/DDBJ databases">
        <authorList>
            <person name="Lucero-Rivera Y.E."/>
            <person name="Tovar-Ramirez D."/>
        </authorList>
    </citation>
    <scope>NUCLEOTIDE SEQUENCE [LARGE SCALE GENOMIC DNA]</scope>
    <source>
        <strain evidence="9">Araruama</strain>
    </source>
</reference>
<name>A0A1V1PH01_9BACT</name>
<dbReference type="NCBIfam" id="TIGR01396">
    <property type="entry name" value="FlgB"/>
    <property type="match status" value="1"/>
</dbReference>
<dbReference type="EMBL" id="ATBP01000018">
    <property type="protein sequence ID" value="ETR74179.1"/>
    <property type="molecule type" value="Genomic_DNA"/>
</dbReference>
<proteinExistence type="inferred from homology"/>
<evidence type="ECO:0000256" key="6">
    <source>
        <dbReference type="PIRNR" id="PIRNR002889"/>
    </source>
</evidence>
<organism evidence="8 9">
    <name type="scientific">Candidatus Magnetoglobus multicellularis str. Araruama</name>
    <dbReference type="NCBI Taxonomy" id="890399"/>
    <lineage>
        <taxon>Bacteria</taxon>
        <taxon>Pseudomonadati</taxon>
        <taxon>Thermodesulfobacteriota</taxon>
        <taxon>Desulfobacteria</taxon>
        <taxon>Desulfobacterales</taxon>
        <taxon>Desulfobacteraceae</taxon>
        <taxon>Candidatus Magnetoglobus</taxon>
    </lineage>
</organism>